<feature type="transmembrane region" description="Helical" evidence="12">
    <location>
        <begin position="280"/>
        <end position="302"/>
    </location>
</feature>
<evidence type="ECO:0000313" key="14">
    <source>
        <dbReference type="EMBL" id="MSU06691.1"/>
    </source>
</evidence>
<dbReference type="SMART" id="SM00304">
    <property type="entry name" value="HAMP"/>
    <property type="match status" value="1"/>
</dbReference>
<dbReference type="Proteomes" id="UP000460549">
    <property type="component" value="Unassembled WGS sequence"/>
</dbReference>
<dbReference type="Pfam" id="PF00672">
    <property type="entry name" value="HAMP"/>
    <property type="match status" value="1"/>
</dbReference>
<dbReference type="InterPro" id="IPR003594">
    <property type="entry name" value="HATPase_dom"/>
</dbReference>
<dbReference type="Gene3D" id="6.10.340.10">
    <property type="match status" value="1"/>
</dbReference>
<feature type="transmembrane region" description="Helical" evidence="12">
    <location>
        <begin position="253"/>
        <end position="273"/>
    </location>
</feature>
<dbReference type="PANTHER" id="PTHR34220">
    <property type="entry name" value="SENSOR HISTIDINE KINASE YPDA"/>
    <property type="match status" value="1"/>
</dbReference>
<evidence type="ECO:0000256" key="10">
    <source>
        <dbReference type="ARBA" id="ARBA00023012"/>
    </source>
</evidence>
<keyword evidence="7 14" id="KW-0418">Kinase</keyword>
<dbReference type="AlphaFoldDB" id="A0A7X2PD81"/>
<protein>
    <submittedName>
        <fullName evidence="14">Sensor histidine kinase</fullName>
    </submittedName>
</protein>
<keyword evidence="11 12" id="KW-0472">Membrane</keyword>
<evidence type="ECO:0000256" key="9">
    <source>
        <dbReference type="ARBA" id="ARBA00022989"/>
    </source>
</evidence>
<name>A0A7X2PD81_9SPIO</name>
<evidence type="ECO:0000256" key="8">
    <source>
        <dbReference type="ARBA" id="ARBA00022840"/>
    </source>
</evidence>
<evidence type="ECO:0000256" key="5">
    <source>
        <dbReference type="ARBA" id="ARBA00022692"/>
    </source>
</evidence>
<comment type="caution">
    <text evidence="14">The sequence shown here is derived from an EMBL/GenBank/DDBJ whole genome shotgun (WGS) entry which is preliminary data.</text>
</comment>
<evidence type="ECO:0000259" key="13">
    <source>
        <dbReference type="PROSITE" id="PS50885"/>
    </source>
</evidence>
<feature type="domain" description="HAMP" evidence="13">
    <location>
        <begin position="304"/>
        <end position="356"/>
    </location>
</feature>
<keyword evidence="2" id="KW-1003">Cell membrane</keyword>
<comment type="subcellular location">
    <subcellularLocation>
        <location evidence="1">Cell membrane</location>
        <topology evidence="1">Multi-pass membrane protein</topology>
    </subcellularLocation>
</comment>
<dbReference type="PANTHER" id="PTHR34220:SF11">
    <property type="entry name" value="SENSOR PROTEIN KINASE HPTS"/>
    <property type="match status" value="1"/>
</dbReference>
<gene>
    <name evidence="14" type="ORF">FYJ80_07875</name>
</gene>
<keyword evidence="9 12" id="KW-1133">Transmembrane helix</keyword>
<evidence type="ECO:0000256" key="4">
    <source>
        <dbReference type="ARBA" id="ARBA00022679"/>
    </source>
</evidence>
<keyword evidence="10" id="KW-0902">Two-component regulatory system</keyword>
<dbReference type="GO" id="GO:0005524">
    <property type="term" value="F:ATP binding"/>
    <property type="evidence" value="ECO:0007669"/>
    <property type="project" value="UniProtKB-KW"/>
</dbReference>
<organism evidence="14 15">
    <name type="scientific">Bullifex porci</name>
    <dbReference type="NCBI Taxonomy" id="2606638"/>
    <lineage>
        <taxon>Bacteria</taxon>
        <taxon>Pseudomonadati</taxon>
        <taxon>Spirochaetota</taxon>
        <taxon>Spirochaetia</taxon>
        <taxon>Spirochaetales</taxon>
        <taxon>Spirochaetaceae</taxon>
        <taxon>Bullifex</taxon>
    </lineage>
</organism>
<dbReference type="InterPro" id="IPR003660">
    <property type="entry name" value="HAMP_dom"/>
</dbReference>
<dbReference type="Pfam" id="PF02518">
    <property type="entry name" value="HATPase_c"/>
    <property type="match status" value="1"/>
</dbReference>
<dbReference type="Pfam" id="PF06580">
    <property type="entry name" value="His_kinase"/>
    <property type="match status" value="1"/>
</dbReference>
<keyword evidence="6" id="KW-0547">Nucleotide-binding</keyword>
<keyword evidence="4" id="KW-0808">Transferase</keyword>
<dbReference type="Gene3D" id="3.30.565.10">
    <property type="entry name" value="Histidine kinase-like ATPase, C-terminal domain"/>
    <property type="match status" value="1"/>
</dbReference>
<dbReference type="EMBL" id="VUNN01000015">
    <property type="protein sequence ID" value="MSU06691.1"/>
    <property type="molecule type" value="Genomic_DNA"/>
</dbReference>
<evidence type="ECO:0000256" key="12">
    <source>
        <dbReference type="SAM" id="Phobius"/>
    </source>
</evidence>
<evidence type="ECO:0000256" key="3">
    <source>
        <dbReference type="ARBA" id="ARBA00022553"/>
    </source>
</evidence>
<feature type="transmembrane region" description="Helical" evidence="12">
    <location>
        <begin position="12"/>
        <end position="34"/>
    </location>
</feature>
<dbReference type="CDD" id="cd06225">
    <property type="entry name" value="HAMP"/>
    <property type="match status" value="1"/>
</dbReference>
<proteinExistence type="predicted"/>
<dbReference type="SUPFAM" id="SSF55874">
    <property type="entry name" value="ATPase domain of HSP90 chaperone/DNA topoisomerase II/histidine kinase"/>
    <property type="match status" value="1"/>
</dbReference>
<dbReference type="GO" id="GO:0000155">
    <property type="term" value="F:phosphorelay sensor kinase activity"/>
    <property type="evidence" value="ECO:0007669"/>
    <property type="project" value="InterPro"/>
</dbReference>
<evidence type="ECO:0000256" key="2">
    <source>
        <dbReference type="ARBA" id="ARBA00022475"/>
    </source>
</evidence>
<keyword evidence="5 12" id="KW-0812">Transmembrane</keyword>
<evidence type="ECO:0000313" key="15">
    <source>
        <dbReference type="Proteomes" id="UP000460549"/>
    </source>
</evidence>
<keyword evidence="3" id="KW-0597">Phosphoprotein</keyword>
<evidence type="ECO:0000256" key="7">
    <source>
        <dbReference type="ARBA" id="ARBA00022777"/>
    </source>
</evidence>
<evidence type="ECO:0000256" key="6">
    <source>
        <dbReference type="ARBA" id="ARBA00022741"/>
    </source>
</evidence>
<accession>A0A7X2PD81</accession>
<evidence type="ECO:0000256" key="1">
    <source>
        <dbReference type="ARBA" id="ARBA00004651"/>
    </source>
</evidence>
<dbReference type="GO" id="GO:0005886">
    <property type="term" value="C:plasma membrane"/>
    <property type="evidence" value="ECO:0007669"/>
    <property type="project" value="UniProtKB-SubCell"/>
</dbReference>
<reference evidence="14 15" key="1">
    <citation type="submission" date="2019-08" db="EMBL/GenBank/DDBJ databases">
        <title>In-depth cultivation of the pig gut microbiome towards novel bacterial diversity and tailored functional studies.</title>
        <authorList>
            <person name="Wylensek D."/>
            <person name="Hitch T.C.A."/>
            <person name="Clavel T."/>
        </authorList>
    </citation>
    <scope>NUCLEOTIDE SEQUENCE [LARGE SCALE GENOMIC DNA]</scope>
    <source>
        <strain evidence="14 15">NM-380-WT-3C1</strain>
    </source>
</reference>
<dbReference type="RefSeq" id="WP_154425743.1">
    <property type="nucleotide sequence ID" value="NZ_VUNN01000015.1"/>
</dbReference>
<dbReference type="InterPro" id="IPR010559">
    <property type="entry name" value="Sig_transdc_His_kin_internal"/>
</dbReference>
<dbReference type="InterPro" id="IPR050640">
    <property type="entry name" value="Bact_2-comp_sensor_kinase"/>
</dbReference>
<evidence type="ECO:0000256" key="11">
    <source>
        <dbReference type="ARBA" id="ARBA00023136"/>
    </source>
</evidence>
<dbReference type="PROSITE" id="PS50885">
    <property type="entry name" value="HAMP"/>
    <property type="match status" value="1"/>
</dbReference>
<keyword evidence="15" id="KW-1185">Reference proteome</keyword>
<dbReference type="InterPro" id="IPR036890">
    <property type="entry name" value="HATPase_C_sf"/>
</dbReference>
<keyword evidence="8" id="KW-0067">ATP-binding</keyword>
<sequence>MRIHPTTILGRLIIYFLIIMFIPLLIFLIFFNYYNAKGVYGVLEQQAKVLIKADGQLIEKKMEEYRHIAYSIGTNELVIDALEDDVLTDNEASQLYTTMYVLLNSDSMHADAHIVSVSGKSRLSSGIFPDEYDTRFQTNEWNRKNIIAEANTRRDLGRASLFFIGDHRVNNDGEQILFSILRNIFSDDGTMLGYVIVDVYTEAVIPELTNGSIFKDVILVDNTLYSAFSLNHPNMYGSFDKFPFLRDDSIQKYYYYFPSGLFYVVGYIDTTIFKGSSERLFASITIALLLGTLVSVILSFIFSHSLSKRINNMIKNMKYIEEGNLNIYLEETGIVEFNELAASFNTMITKIIYLIQSRSEEAAKAAEAERKALESQLNPHFIFNTLNTIKALAKLHNETDIYTISLQLGKLLRSSLKNHSSTCLLSESIELTKSYLAIQKIRFSDRLTYTIETHDTPCDTILTPKLIIQPLVENAVVHGLEPGMGGVTIEIDIKKVLNNIYISIKDNGCGMDNPELFNDMSQLEDSGHVGIYNIYRRLQLRYGNSFTFEVKTGPNEGFKVNIVIPVEEDKNGNT</sequence>